<dbReference type="Proteomes" id="UP000593577">
    <property type="component" value="Unassembled WGS sequence"/>
</dbReference>
<gene>
    <name evidence="1" type="ORF">Goari_019901</name>
</gene>
<proteinExistence type="predicted"/>
<evidence type="ECO:0000313" key="1">
    <source>
        <dbReference type="EMBL" id="MBA0678562.1"/>
    </source>
</evidence>
<dbReference type="AlphaFoldDB" id="A0A7J8WUH4"/>
<reference evidence="1 2" key="1">
    <citation type="journal article" date="2019" name="Genome Biol. Evol.">
        <title>Insights into the evolution of the New World diploid cottons (Gossypium, subgenus Houzingenia) based on genome sequencing.</title>
        <authorList>
            <person name="Grover C.E."/>
            <person name="Arick M.A. 2nd"/>
            <person name="Thrash A."/>
            <person name="Conover J.L."/>
            <person name="Sanders W.S."/>
            <person name="Peterson D.G."/>
            <person name="Frelichowski J.E."/>
            <person name="Scheffler J.A."/>
            <person name="Scheffler B.E."/>
            <person name="Wendel J.F."/>
        </authorList>
    </citation>
    <scope>NUCLEOTIDE SEQUENCE [LARGE SCALE GENOMIC DNA]</scope>
    <source>
        <strain evidence="1">185</strain>
        <tissue evidence="1">Leaf</tissue>
    </source>
</reference>
<keyword evidence="2" id="KW-1185">Reference proteome</keyword>
<protein>
    <submittedName>
        <fullName evidence="1">Uncharacterized protein</fullName>
    </submittedName>
</protein>
<dbReference type="EMBL" id="JABFAA010000003">
    <property type="protein sequence ID" value="MBA0678562.1"/>
    <property type="molecule type" value="Genomic_DNA"/>
</dbReference>
<sequence>MPSWMESTLISKEERINIGMTLQSTFQDTENVVRKCT</sequence>
<organism evidence="1 2">
    <name type="scientific">Gossypium aridum</name>
    <name type="common">American cotton</name>
    <name type="synonym">Erioxylum aridum</name>
    <dbReference type="NCBI Taxonomy" id="34290"/>
    <lineage>
        <taxon>Eukaryota</taxon>
        <taxon>Viridiplantae</taxon>
        <taxon>Streptophyta</taxon>
        <taxon>Embryophyta</taxon>
        <taxon>Tracheophyta</taxon>
        <taxon>Spermatophyta</taxon>
        <taxon>Magnoliopsida</taxon>
        <taxon>eudicotyledons</taxon>
        <taxon>Gunneridae</taxon>
        <taxon>Pentapetalae</taxon>
        <taxon>rosids</taxon>
        <taxon>malvids</taxon>
        <taxon>Malvales</taxon>
        <taxon>Malvaceae</taxon>
        <taxon>Malvoideae</taxon>
        <taxon>Gossypium</taxon>
    </lineage>
</organism>
<name>A0A7J8WUH4_GOSAI</name>
<comment type="caution">
    <text evidence="1">The sequence shown here is derived from an EMBL/GenBank/DDBJ whole genome shotgun (WGS) entry which is preliminary data.</text>
</comment>
<accession>A0A7J8WUH4</accession>
<evidence type="ECO:0000313" key="2">
    <source>
        <dbReference type="Proteomes" id="UP000593577"/>
    </source>
</evidence>